<dbReference type="EMBL" id="JBIAZU010000007">
    <property type="protein sequence ID" value="MFF5295573.1"/>
    <property type="molecule type" value="Genomic_DNA"/>
</dbReference>
<organism evidence="2 3">
    <name type="scientific">Paractinoplanes globisporus</name>
    <dbReference type="NCBI Taxonomy" id="113565"/>
    <lineage>
        <taxon>Bacteria</taxon>
        <taxon>Bacillati</taxon>
        <taxon>Actinomycetota</taxon>
        <taxon>Actinomycetes</taxon>
        <taxon>Micromonosporales</taxon>
        <taxon>Micromonosporaceae</taxon>
        <taxon>Paractinoplanes</taxon>
    </lineage>
</organism>
<gene>
    <name evidence="2" type="ORF">ACFY35_39600</name>
</gene>
<evidence type="ECO:0000313" key="2">
    <source>
        <dbReference type="EMBL" id="MFF5295573.1"/>
    </source>
</evidence>
<evidence type="ECO:0008006" key="4">
    <source>
        <dbReference type="Google" id="ProtNLM"/>
    </source>
</evidence>
<comment type="caution">
    <text evidence="2">The sequence shown here is derived from an EMBL/GenBank/DDBJ whole genome shotgun (WGS) entry which is preliminary data.</text>
</comment>
<feature type="region of interest" description="Disordered" evidence="1">
    <location>
        <begin position="289"/>
        <end position="318"/>
    </location>
</feature>
<evidence type="ECO:0000313" key="3">
    <source>
        <dbReference type="Proteomes" id="UP001602245"/>
    </source>
</evidence>
<name>A0ABW6WQL2_9ACTN</name>
<dbReference type="RefSeq" id="WP_020513077.1">
    <property type="nucleotide sequence ID" value="NZ_JBIAZU010000007.1"/>
</dbReference>
<protein>
    <recommendedName>
        <fullName evidence="4">Secreted protein</fullName>
    </recommendedName>
</protein>
<reference evidence="2 3" key="1">
    <citation type="submission" date="2024-10" db="EMBL/GenBank/DDBJ databases">
        <title>The Natural Products Discovery Center: Release of the First 8490 Sequenced Strains for Exploring Actinobacteria Biosynthetic Diversity.</title>
        <authorList>
            <person name="Kalkreuter E."/>
            <person name="Kautsar S.A."/>
            <person name="Yang D."/>
            <person name="Bader C.D."/>
            <person name="Teijaro C.N."/>
            <person name="Fluegel L."/>
            <person name="Davis C.M."/>
            <person name="Simpson J.R."/>
            <person name="Lauterbach L."/>
            <person name="Steele A.D."/>
            <person name="Gui C."/>
            <person name="Meng S."/>
            <person name="Li G."/>
            <person name="Viehrig K."/>
            <person name="Ye F."/>
            <person name="Su P."/>
            <person name="Kiefer A.F."/>
            <person name="Nichols A."/>
            <person name="Cepeda A.J."/>
            <person name="Yan W."/>
            <person name="Fan B."/>
            <person name="Jiang Y."/>
            <person name="Adhikari A."/>
            <person name="Zheng C.-J."/>
            <person name="Schuster L."/>
            <person name="Cowan T.M."/>
            <person name="Smanski M.J."/>
            <person name="Chevrette M.G."/>
            <person name="De Carvalho L.P.S."/>
            <person name="Shen B."/>
        </authorList>
    </citation>
    <scope>NUCLEOTIDE SEQUENCE [LARGE SCALE GENOMIC DNA]</scope>
    <source>
        <strain evidence="2 3">NPDC000087</strain>
    </source>
</reference>
<keyword evidence="3" id="KW-1185">Reference proteome</keyword>
<dbReference type="Proteomes" id="UP001602245">
    <property type="component" value="Unassembled WGS sequence"/>
</dbReference>
<evidence type="ECO:0000256" key="1">
    <source>
        <dbReference type="SAM" id="MobiDB-lite"/>
    </source>
</evidence>
<feature type="compositionally biased region" description="Basic and acidic residues" evidence="1">
    <location>
        <begin position="309"/>
        <end position="318"/>
    </location>
</feature>
<feature type="compositionally biased region" description="Basic residues" evidence="1">
    <location>
        <begin position="298"/>
        <end position="308"/>
    </location>
</feature>
<accession>A0ABW6WQL2</accession>
<proteinExistence type="predicted"/>
<sequence>MNGATIAGGLTGLAAVAGAVSARTILLRRPGPYQPSGHALPGPKAADPLPEVLRRGLGGLTVPVTPGPHGELFIGPGGPQPGRTLRRLVLTPLFARAKSRGGRLAREQQTPFRLVVEFTGANREAETLLRAYAMLDQQLRDHAALLSHCDGDTLVPGAVTVSVCGIVDVRELLATQRTRYAFADGTFDDLGSQSAPPTLVPVISEPWTRRFGWDGREPIPAEERHLLHAIVRQAHDDGRIVRIAGLPAGSGRARRAIWTELGAAGVDVIADRDQRGLVRHLRRHPVSRVPAATLPTRAVRRTSPRPHAPRPDRRTESV</sequence>